<gene>
    <name evidence="7" type="ORF">FH5T_20885</name>
    <name evidence="8" type="ORF">SAMN05444285_13127</name>
</gene>
<accession>X5E3S2</accession>
<sequence length="498" mass="56086">MLKPEKDNPFNEIRGSDFLKLPLPFIMVLFTFLVVGAFIVKMGPVSGAVIVALIIVGVYLYYQFMYPKLGLFALLIFNYFILGVGRYVSNFPIPLGMFVDLSLVIVLLSLFFKAFFKDVGWQKAKGDLFVLCIIWFGWVLFQLVNPFAIARMAWFYSMRNIGLYLILTVPLFLILFDKHKDLHTYFKLWAIFTIIGAVKGIIQKFVGLDPFEDAWVHGPDSVTHILHGKIRYFSFFTDAGQYGASMGHSGVVFAILALGQEKSKKLKYFYAITAVLALYGMMISGTRGAMFVPVGGLVLFVIVKRNIKMMILGGLVGLSVLIFFKYTFIGQSNYTIARMRTAFNPSQDASMQVRLANQRYLKKVMRSYPIGGGIGATGPIAEKVAHSHPISKTPPDSWFVLVWMEHGIIGLALHLFILFYVVIKSSYVIMFKLKDPWLKSQMSALVSGMFGIMVASYGNAVLGQMPTVILIYSTMAFLFLGPVYDREIAEKENRRVTH</sequence>
<feature type="transmembrane region" description="Helical" evidence="5">
    <location>
        <begin position="444"/>
        <end position="462"/>
    </location>
</feature>
<evidence type="ECO:0000313" key="7">
    <source>
        <dbReference type="EMBL" id="AHW61241.1"/>
    </source>
</evidence>
<feature type="transmembrane region" description="Helical" evidence="5">
    <location>
        <begin position="95"/>
        <end position="116"/>
    </location>
</feature>
<feature type="transmembrane region" description="Helical" evidence="5">
    <location>
        <begin position="468"/>
        <end position="485"/>
    </location>
</feature>
<evidence type="ECO:0000256" key="1">
    <source>
        <dbReference type="ARBA" id="ARBA00004141"/>
    </source>
</evidence>
<dbReference type="OrthoDB" id="783093at2"/>
<keyword evidence="3 5" id="KW-1133">Transmembrane helix</keyword>
<feature type="transmembrane region" description="Helical" evidence="5">
    <location>
        <begin position="266"/>
        <end position="282"/>
    </location>
</feature>
<dbReference type="PANTHER" id="PTHR37422:SF13">
    <property type="entry name" value="LIPOPOLYSACCHARIDE BIOSYNTHESIS PROTEIN PA4999-RELATED"/>
    <property type="match status" value="1"/>
</dbReference>
<dbReference type="GO" id="GO:0016874">
    <property type="term" value="F:ligase activity"/>
    <property type="evidence" value="ECO:0007669"/>
    <property type="project" value="UniProtKB-KW"/>
</dbReference>
<evidence type="ECO:0000313" key="9">
    <source>
        <dbReference type="Proteomes" id="UP000023772"/>
    </source>
</evidence>
<feature type="transmembrane region" description="Helical" evidence="5">
    <location>
        <begin position="310"/>
        <end position="329"/>
    </location>
</feature>
<protein>
    <submittedName>
        <fullName evidence="7">Membrane protein</fullName>
    </submittedName>
    <submittedName>
        <fullName evidence="8">O-Antigen ligase</fullName>
    </submittedName>
</protein>
<dbReference type="RefSeq" id="WP_051568085.1">
    <property type="nucleotide sequence ID" value="NZ_FOHT01000031.1"/>
</dbReference>
<keyword evidence="2 5" id="KW-0812">Transmembrane</keyword>
<dbReference type="GO" id="GO:0016020">
    <property type="term" value="C:membrane"/>
    <property type="evidence" value="ECO:0007669"/>
    <property type="project" value="UniProtKB-SubCell"/>
</dbReference>
<feature type="transmembrane region" description="Helical" evidence="5">
    <location>
        <begin position="398"/>
        <end position="423"/>
    </location>
</feature>
<dbReference type="InterPro" id="IPR007016">
    <property type="entry name" value="O-antigen_ligase-rel_domated"/>
</dbReference>
<feature type="transmembrane region" description="Helical" evidence="5">
    <location>
        <begin position="239"/>
        <end position="259"/>
    </location>
</feature>
<evidence type="ECO:0000259" key="6">
    <source>
        <dbReference type="Pfam" id="PF04932"/>
    </source>
</evidence>
<keyword evidence="4 5" id="KW-0472">Membrane</keyword>
<feature type="transmembrane region" description="Helical" evidence="5">
    <location>
        <begin position="128"/>
        <end position="148"/>
    </location>
</feature>
<dbReference type="STRING" id="1168034.FH5T_20885"/>
<keyword evidence="8" id="KW-0436">Ligase</keyword>
<organism evidence="8 10">
    <name type="scientific">Draconibacterium orientale</name>
    <dbReference type="NCBI Taxonomy" id="1168034"/>
    <lineage>
        <taxon>Bacteria</taxon>
        <taxon>Pseudomonadati</taxon>
        <taxon>Bacteroidota</taxon>
        <taxon>Bacteroidia</taxon>
        <taxon>Marinilabiliales</taxon>
        <taxon>Prolixibacteraceae</taxon>
        <taxon>Draconibacterium</taxon>
    </lineage>
</organism>
<evidence type="ECO:0000313" key="10">
    <source>
        <dbReference type="Proteomes" id="UP000181981"/>
    </source>
</evidence>
<feature type="domain" description="O-antigen ligase-related" evidence="6">
    <location>
        <begin position="273"/>
        <end position="414"/>
    </location>
</feature>
<feature type="transmembrane region" description="Helical" evidence="5">
    <location>
        <begin position="21"/>
        <end position="39"/>
    </location>
</feature>
<evidence type="ECO:0000256" key="5">
    <source>
        <dbReference type="SAM" id="Phobius"/>
    </source>
</evidence>
<dbReference type="EMBL" id="FOHT01000031">
    <property type="protein sequence ID" value="SET94873.1"/>
    <property type="molecule type" value="Genomic_DNA"/>
</dbReference>
<dbReference type="InterPro" id="IPR051533">
    <property type="entry name" value="WaaL-like"/>
</dbReference>
<dbReference type="Pfam" id="PF04932">
    <property type="entry name" value="Wzy_C"/>
    <property type="match status" value="1"/>
</dbReference>
<feature type="transmembrane region" description="Helical" evidence="5">
    <location>
        <begin position="45"/>
        <end position="62"/>
    </location>
</feature>
<feature type="transmembrane region" description="Helical" evidence="5">
    <location>
        <begin position="188"/>
        <end position="206"/>
    </location>
</feature>
<reference evidence="8 10" key="2">
    <citation type="submission" date="2016-10" db="EMBL/GenBank/DDBJ databases">
        <authorList>
            <person name="de Groot N.N."/>
        </authorList>
    </citation>
    <scope>NUCLEOTIDE SEQUENCE [LARGE SCALE GENOMIC DNA]</scope>
    <source>
        <strain evidence="8 10">DSM 25947</strain>
    </source>
</reference>
<feature type="transmembrane region" description="Helical" evidence="5">
    <location>
        <begin position="69"/>
        <end position="89"/>
    </location>
</feature>
<dbReference type="Proteomes" id="UP000023772">
    <property type="component" value="Chromosome"/>
</dbReference>
<comment type="subcellular location">
    <subcellularLocation>
        <location evidence="1">Membrane</location>
        <topology evidence="1">Multi-pass membrane protein</topology>
    </subcellularLocation>
</comment>
<name>X5E3S2_9BACT</name>
<dbReference type="Proteomes" id="UP000181981">
    <property type="component" value="Unassembled WGS sequence"/>
</dbReference>
<dbReference type="eggNOG" id="COG3307">
    <property type="taxonomic scope" value="Bacteria"/>
</dbReference>
<evidence type="ECO:0000256" key="4">
    <source>
        <dbReference type="ARBA" id="ARBA00023136"/>
    </source>
</evidence>
<dbReference type="AlphaFoldDB" id="X5E3S2"/>
<reference evidence="7 9" key="1">
    <citation type="submission" date="2014-03" db="EMBL/GenBank/DDBJ databases">
        <title>Complete genome sequence of a deeply braunched marine Bacteroidia bacterium Draconibacterium orientale type strain FH5T.</title>
        <authorList>
            <person name="Li X."/>
            <person name="Wang X."/>
            <person name="Xie Z."/>
            <person name="Du Z."/>
            <person name="Chen G."/>
        </authorList>
    </citation>
    <scope>NUCLEOTIDE SEQUENCE [LARGE SCALE GENOMIC DNA]</scope>
    <source>
        <strain evidence="7 9">FH5</strain>
    </source>
</reference>
<evidence type="ECO:0000313" key="8">
    <source>
        <dbReference type="EMBL" id="SET94873.1"/>
    </source>
</evidence>
<dbReference type="EMBL" id="CP007451">
    <property type="protein sequence ID" value="AHW61241.1"/>
    <property type="molecule type" value="Genomic_DNA"/>
</dbReference>
<proteinExistence type="predicted"/>
<evidence type="ECO:0000256" key="2">
    <source>
        <dbReference type="ARBA" id="ARBA00022692"/>
    </source>
</evidence>
<feature type="transmembrane region" description="Helical" evidence="5">
    <location>
        <begin position="154"/>
        <end position="176"/>
    </location>
</feature>
<dbReference type="KEGG" id="dori:FH5T_20885"/>
<evidence type="ECO:0000256" key="3">
    <source>
        <dbReference type="ARBA" id="ARBA00022989"/>
    </source>
</evidence>
<keyword evidence="9" id="KW-1185">Reference proteome</keyword>
<dbReference type="PANTHER" id="PTHR37422">
    <property type="entry name" value="TEICHURONIC ACID BIOSYNTHESIS PROTEIN TUAE"/>
    <property type="match status" value="1"/>
</dbReference>
<dbReference type="HOGENOM" id="CLU_042012_0_0_10"/>